<organism evidence="3 4">
    <name type="scientific">Thermoleophilum album</name>
    <dbReference type="NCBI Taxonomy" id="29539"/>
    <lineage>
        <taxon>Bacteria</taxon>
        <taxon>Bacillati</taxon>
        <taxon>Actinomycetota</taxon>
        <taxon>Thermoleophilia</taxon>
        <taxon>Thermoleophilales</taxon>
        <taxon>Thermoleophilaceae</taxon>
        <taxon>Thermoleophilum</taxon>
    </lineage>
</organism>
<name>A0A1H6FVG5_THEAL</name>
<sequence>MLAATRAHLRRSVAGPADAAEALRELGRRAFQELGVVPARALTLVVAAPAERVGEVLARLRETGRNHPSRVVLLAVLEGEQSDDGEIAAFAEVAGAPGDETGRGMLRERVLLPVAAAARGRIGSLVAPLLVEDVPTVAWAPDLDDAWLDPLRGLCGAILFDARDRERPAAALERAQRLAMAAHVVDLEWLRSEPWRLRVAELFDPPPLRRELWRMTSVEVRHAPESRTAALLFCGWLASRLGWEVAPRTSGGEAARGDGGGATRRRARVVGSELAVSLRPDREMPVPGLAGVSIATEGGVAMRLDRGPGGLVLERTLPGPKRLRSVVLGASRGERGILAEALRQALLRDPSYRPALGEALRLEGAVSDGESLPGGAV</sequence>
<proteinExistence type="predicted"/>
<dbReference type="InterPro" id="IPR046802">
    <property type="entry name" value="OpcA_G6PD_C"/>
</dbReference>
<dbReference type="InterPro" id="IPR004555">
    <property type="entry name" value="G6PDH_assembly_OpcA"/>
</dbReference>
<keyword evidence="4" id="KW-1185">Reference proteome</keyword>
<dbReference type="Pfam" id="PF10128">
    <property type="entry name" value="OpcA_G6PD_assem"/>
    <property type="match status" value="1"/>
</dbReference>
<accession>A0A1H6FVG5</accession>
<evidence type="ECO:0000313" key="3">
    <source>
        <dbReference type="EMBL" id="SEH13814.1"/>
    </source>
</evidence>
<gene>
    <name evidence="3" type="ORF">SAMN02745716_1335</name>
</gene>
<evidence type="ECO:0000259" key="2">
    <source>
        <dbReference type="Pfam" id="PF20171"/>
    </source>
</evidence>
<dbReference type="Proteomes" id="UP000222056">
    <property type="component" value="Unassembled WGS sequence"/>
</dbReference>
<evidence type="ECO:0000259" key="1">
    <source>
        <dbReference type="Pfam" id="PF10128"/>
    </source>
</evidence>
<dbReference type="Pfam" id="PF20171">
    <property type="entry name" value="OpcA_G6PD_C"/>
    <property type="match status" value="1"/>
</dbReference>
<dbReference type="InterPro" id="IPR046801">
    <property type="entry name" value="OpcA_G6PD_N"/>
</dbReference>
<dbReference type="STRING" id="29539.SAMN02745716_1335"/>
<reference evidence="4" key="1">
    <citation type="submission" date="2016-10" db="EMBL/GenBank/DDBJ databases">
        <authorList>
            <person name="Varghese N."/>
            <person name="Submissions S."/>
        </authorList>
    </citation>
    <scope>NUCLEOTIDE SEQUENCE [LARGE SCALE GENOMIC DNA]</scope>
    <source>
        <strain evidence="4">ATCC 35263</strain>
    </source>
</reference>
<feature type="domain" description="Glucose-6-phosphate dehydrogenase assembly protein OpcA C-terminal" evidence="2">
    <location>
        <begin position="183"/>
        <end position="356"/>
    </location>
</feature>
<evidence type="ECO:0000313" key="4">
    <source>
        <dbReference type="Proteomes" id="UP000222056"/>
    </source>
</evidence>
<feature type="domain" description="Glucose-6-phosphate dehydrogenase assembly protein OpcA N-terminal" evidence="1">
    <location>
        <begin position="64"/>
        <end position="176"/>
    </location>
</feature>
<dbReference type="PANTHER" id="PTHR38658">
    <property type="entry name" value="OXPP CYCLE PROTEIN OPCA-RELATED"/>
    <property type="match status" value="1"/>
</dbReference>
<dbReference type="PANTHER" id="PTHR38658:SF1">
    <property type="entry name" value="OXPP CYCLE PROTEIN OPCA-RELATED"/>
    <property type="match status" value="1"/>
</dbReference>
<dbReference type="AlphaFoldDB" id="A0A1H6FVG5"/>
<dbReference type="EMBL" id="FNWJ01000002">
    <property type="protein sequence ID" value="SEH13814.1"/>
    <property type="molecule type" value="Genomic_DNA"/>
</dbReference>
<protein>
    <submittedName>
        <fullName evidence="3">Glucose-6-phosphate dehydrogenase assembly protein OpcA, contains a peptidoglycan-binding domain</fullName>
    </submittedName>
</protein>